<evidence type="ECO:0000313" key="7">
    <source>
        <dbReference type="EMBL" id="SFF71659.1"/>
    </source>
</evidence>
<dbReference type="InterPro" id="IPR013328">
    <property type="entry name" value="6PGD_dom2"/>
</dbReference>
<dbReference type="PANTHER" id="PTHR21708">
    <property type="entry name" value="PROBABLE 2-DEHYDROPANTOATE 2-REDUCTASE"/>
    <property type="match status" value="1"/>
</dbReference>
<dbReference type="Gene3D" id="3.40.50.720">
    <property type="entry name" value="NAD(P)-binding Rossmann-like Domain"/>
    <property type="match status" value="1"/>
</dbReference>
<evidence type="ECO:0000256" key="4">
    <source>
        <dbReference type="RuleBase" id="RU362068"/>
    </source>
</evidence>
<dbReference type="PANTHER" id="PTHR21708:SF26">
    <property type="entry name" value="2-DEHYDROPANTOATE 2-REDUCTASE"/>
    <property type="match status" value="1"/>
</dbReference>
<keyword evidence="4" id="KW-0566">Pantothenate biosynthesis</keyword>
<dbReference type="Proteomes" id="UP000198661">
    <property type="component" value="Unassembled WGS sequence"/>
</dbReference>
<feature type="domain" description="Ketopantoate reductase N-terminal" evidence="5">
    <location>
        <begin position="3"/>
        <end position="151"/>
    </location>
</feature>
<dbReference type="GO" id="GO:0015940">
    <property type="term" value="P:pantothenate biosynthetic process"/>
    <property type="evidence" value="ECO:0007669"/>
    <property type="project" value="UniProtKB-UniPathway"/>
</dbReference>
<dbReference type="InterPro" id="IPR013752">
    <property type="entry name" value="KPA_reductase"/>
</dbReference>
<keyword evidence="3 4" id="KW-0560">Oxidoreductase</keyword>
<protein>
    <recommendedName>
        <fullName evidence="4">2-dehydropantoate 2-reductase</fullName>
        <ecNumber evidence="4">1.1.1.169</ecNumber>
    </recommendedName>
    <alternativeName>
        <fullName evidence="4">Ketopantoate reductase</fullName>
    </alternativeName>
</protein>
<dbReference type="InterPro" id="IPR008927">
    <property type="entry name" value="6-PGluconate_DH-like_C_sf"/>
</dbReference>
<dbReference type="InterPro" id="IPR013332">
    <property type="entry name" value="KPR_N"/>
</dbReference>
<comment type="function">
    <text evidence="4">Catalyzes the NADPH-dependent reduction of ketopantoate into pantoic acid.</text>
</comment>
<gene>
    <name evidence="7" type="ORF">SAMN04488025_103131</name>
</gene>
<dbReference type="GO" id="GO:0005737">
    <property type="term" value="C:cytoplasm"/>
    <property type="evidence" value="ECO:0007669"/>
    <property type="project" value="TreeGrafter"/>
</dbReference>
<evidence type="ECO:0000259" key="5">
    <source>
        <dbReference type="Pfam" id="PF02558"/>
    </source>
</evidence>
<evidence type="ECO:0000259" key="6">
    <source>
        <dbReference type="Pfam" id="PF08546"/>
    </source>
</evidence>
<dbReference type="OrthoDB" id="9793586at2"/>
<dbReference type="RefSeq" id="WP_092035768.1">
    <property type="nucleotide sequence ID" value="NZ_FOOK01000003.1"/>
</dbReference>
<dbReference type="InterPro" id="IPR003710">
    <property type="entry name" value="ApbA"/>
</dbReference>
<dbReference type="STRING" id="201973.SAMN04488025_103131"/>
<dbReference type="FunFam" id="1.10.1040.10:FF:000017">
    <property type="entry name" value="2-dehydropantoate 2-reductase"/>
    <property type="match status" value="1"/>
</dbReference>
<dbReference type="FunFam" id="3.40.50.720:FF:000307">
    <property type="entry name" value="2-dehydropantoate 2-reductase"/>
    <property type="match status" value="1"/>
</dbReference>
<dbReference type="UniPathway" id="UPA00028">
    <property type="reaction ID" value="UER00004"/>
</dbReference>
<dbReference type="Pfam" id="PF08546">
    <property type="entry name" value="ApbA_C"/>
    <property type="match status" value="1"/>
</dbReference>
<reference evidence="7 8" key="1">
    <citation type="submission" date="2016-10" db="EMBL/GenBank/DDBJ databases">
        <authorList>
            <person name="de Groot N.N."/>
        </authorList>
    </citation>
    <scope>NUCLEOTIDE SEQUENCE [LARGE SCALE GENOMIC DNA]</scope>
    <source>
        <strain evidence="7 8">DSM 44945</strain>
    </source>
</reference>
<dbReference type="Pfam" id="PF02558">
    <property type="entry name" value="ApbA"/>
    <property type="match status" value="1"/>
</dbReference>
<keyword evidence="2 4" id="KW-0521">NADP</keyword>
<evidence type="ECO:0000256" key="3">
    <source>
        <dbReference type="ARBA" id="ARBA00023002"/>
    </source>
</evidence>
<dbReference type="NCBIfam" id="TIGR00745">
    <property type="entry name" value="apbA_panE"/>
    <property type="match status" value="1"/>
</dbReference>
<comment type="similarity">
    <text evidence="1 4">Belongs to the ketopantoate reductase family.</text>
</comment>
<keyword evidence="8" id="KW-1185">Reference proteome</keyword>
<accession>A0A1I2KZB0</accession>
<proteinExistence type="inferred from homology"/>
<comment type="catalytic activity">
    <reaction evidence="4">
        <text>(R)-pantoate + NADP(+) = 2-dehydropantoate + NADPH + H(+)</text>
        <dbReference type="Rhea" id="RHEA:16233"/>
        <dbReference type="ChEBI" id="CHEBI:11561"/>
        <dbReference type="ChEBI" id="CHEBI:15378"/>
        <dbReference type="ChEBI" id="CHEBI:15980"/>
        <dbReference type="ChEBI" id="CHEBI:57783"/>
        <dbReference type="ChEBI" id="CHEBI:58349"/>
        <dbReference type="EC" id="1.1.1.169"/>
    </reaction>
</comment>
<name>A0A1I2KZB0_9BACL</name>
<dbReference type="InterPro" id="IPR036291">
    <property type="entry name" value="NAD(P)-bd_dom_sf"/>
</dbReference>
<evidence type="ECO:0000256" key="2">
    <source>
        <dbReference type="ARBA" id="ARBA00022857"/>
    </source>
</evidence>
<dbReference type="Gene3D" id="1.10.1040.10">
    <property type="entry name" value="N-(1-d-carboxylethyl)-l-norvaline Dehydrogenase, domain 2"/>
    <property type="match status" value="1"/>
</dbReference>
<sequence>MRVLIVGAGGVGGYFGGRLVEKGADVTFLVRQRRKEQLREKGLVIHSVHGDFSSPVQAITAGEKAAPFDLIILSVKAYHLEDAIRDIRPYVGDSTAILPLLNGMSHMERLEEAFGREKILGGLCQIETTLNERGEVEQYSSFHNIVFGELDGSISDRVKRIEKLFSGARMTAQASREIRVEMWHKYVFIAAFSGMTSMMRSSIGPIMEAPWGRETYRRLAEEIAAVARFHEPSLTPEIGEKAFAIAAALEAPMKSSMLRDVERGGPTETDHLHGWLIQTAPEDLDLPLLKAVYASIKAYEAGREQKG</sequence>
<feature type="domain" description="Ketopantoate reductase C-terminal" evidence="6">
    <location>
        <begin position="178"/>
        <end position="300"/>
    </location>
</feature>
<dbReference type="GO" id="GO:0008677">
    <property type="term" value="F:2-dehydropantoate 2-reductase activity"/>
    <property type="evidence" value="ECO:0007669"/>
    <property type="project" value="UniProtKB-EC"/>
</dbReference>
<dbReference type="SUPFAM" id="SSF48179">
    <property type="entry name" value="6-phosphogluconate dehydrogenase C-terminal domain-like"/>
    <property type="match status" value="1"/>
</dbReference>
<comment type="pathway">
    <text evidence="4">Cofactor biosynthesis; (R)-pantothenate biosynthesis; (R)-pantoate from 3-methyl-2-oxobutanoate: step 2/2.</text>
</comment>
<organism evidence="7 8">
    <name type="scientific">Planifilum fulgidum</name>
    <dbReference type="NCBI Taxonomy" id="201973"/>
    <lineage>
        <taxon>Bacteria</taxon>
        <taxon>Bacillati</taxon>
        <taxon>Bacillota</taxon>
        <taxon>Bacilli</taxon>
        <taxon>Bacillales</taxon>
        <taxon>Thermoactinomycetaceae</taxon>
        <taxon>Planifilum</taxon>
    </lineage>
</organism>
<dbReference type="EMBL" id="FOOK01000003">
    <property type="protein sequence ID" value="SFF71659.1"/>
    <property type="molecule type" value="Genomic_DNA"/>
</dbReference>
<dbReference type="InterPro" id="IPR051402">
    <property type="entry name" value="KPR-Related"/>
</dbReference>
<evidence type="ECO:0000313" key="8">
    <source>
        <dbReference type="Proteomes" id="UP000198661"/>
    </source>
</evidence>
<dbReference type="SUPFAM" id="SSF51735">
    <property type="entry name" value="NAD(P)-binding Rossmann-fold domains"/>
    <property type="match status" value="1"/>
</dbReference>
<evidence type="ECO:0000256" key="1">
    <source>
        <dbReference type="ARBA" id="ARBA00007870"/>
    </source>
</evidence>
<dbReference type="EC" id="1.1.1.169" evidence="4"/>
<dbReference type="AlphaFoldDB" id="A0A1I2KZB0"/>